<dbReference type="RefSeq" id="WP_217313353.1">
    <property type="nucleotide sequence ID" value="NZ_JAHOEA010000008.1"/>
</dbReference>
<reference evidence="1" key="1">
    <citation type="submission" date="2021-06" db="EMBL/GenBank/DDBJ databases">
        <title>Collection of gut derived symbiotic bacterial strains cultured from healthy donors.</title>
        <authorList>
            <person name="Lin H."/>
            <person name="Littmann E."/>
            <person name="Pamer E.G."/>
        </authorList>
    </citation>
    <scope>NUCLEOTIDE SEQUENCE</scope>
    <source>
        <strain evidence="1">MSK.21.74</strain>
    </source>
</reference>
<dbReference type="EMBL" id="JAHOEI010000054">
    <property type="protein sequence ID" value="MBV3388469.1"/>
    <property type="molecule type" value="Genomic_DNA"/>
</dbReference>
<evidence type="ECO:0000313" key="1">
    <source>
        <dbReference type="EMBL" id="MBV3388469.1"/>
    </source>
</evidence>
<dbReference type="AlphaFoldDB" id="A0AAW4NA99"/>
<evidence type="ECO:0000313" key="2">
    <source>
        <dbReference type="Proteomes" id="UP001196765"/>
    </source>
</evidence>
<proteinExistence type="predicted"/>
<dbReference type="Proteomes" id="UP001196765">
    <property type="component" value="Unassembled WGS sequence"/>
</dbReference>
<organism evidence="1 2">
    <name type="scientific">Segatella copri</name>
    <dbReference type="NCBI Taxonomy" id="165179"/>
    <lineage>
        <taxon>Bacteria</taxon>
        <taxon>Pseudomonadati</taxon>
        <taxon>Bacteroidota</taxon>
        <taxon>Bacteroidia</taxon>
        <taxon>Bacteroidales</taxon>
        <taxon>Prevotellaceae</taxon>
        <taxon>Segatella</taxon>
    </lineage>
</organism>
<sequence>MSINIDEFRVLRTLSDGEQHDKAPKGLTDAQFCIAVQLLKQKNLIYAAFEEGGKVISSKINMAGCAVLDALTELEKAILNHALYARNIRKCDYEILLDLKNNGSNAFSKEIKDDSSFFKRISLLRRDKMVTYSYDYYSLADKGYELIKAIEYEVNEALSKKNIQVPGFIEPDADIQDSFADSANQVEQKSKTQSDKTSDICIKGGRLSGFMKVIKAMCDANYFEKKDGGKVNQGDVMDLMSEAFHSDQLNGKNYSSLLNKCVKATENTYFNTFVELEDKAETFYKACHDRAKNKD</sequence>
<name>A0AAW4NA99_9BACT</name>
<gene>
    <name evidence="1" type="ORF">KSW82_12060</name>
</gene>
<protein>
    <submittedName>
        <fullName evidence="1">Uncharacterized protein</fullName>
    </submittedName>
</protein>
<comment type="caution">
    <text evidence="1">The sequence shown here is derived from an EMBL/GenBank/DDBJ whole genome shotgun (WGS) entry which is preliminary data.</text>
</comment>
<accession>A0AAW4NA99</accession>